<evidence type="ECO:0000313" key="3">
    <source>
        <dbReference type="EMBL" id="OIT35829.1"/>
    </source>
</evidence>
<protein>
    <submittedName>
        <fullName evidence="3">Serine decarboxylase 1</fullName>
    </submittedName>
</protein>
<dbReference type="EMBL" id="MJEQ01000508">
    <property type="protein sequence ID" value="OIT35829.1"/>
    <property type="molecule type" value="Genomic_DNA"/>
</dbReference>
<dbReference type="PANTHER" id="PTHR46101">
    <property type="match status" value="1"/>
</dbReference>
<keyword evidence="4" id="KW-1185">Reference proteome</keyword>
<comment type="similarity">
    <text evidence="1">Belongs to the group II decarboxylase family.</text>
</comment>
<comment type="caution">
    <text evidence="3">The sequence shown here is derived from an EMBL/GenBank/DDBJ whole genome shotgun (WGS) entry which is preliminary data.</text>
</comment>
<reference evidence="3" key="1">
    <citation type="submission" date="2016-11" db="EMBL/GenBank/DDBJ databases">
        <title>The genome of Nicotiana attenuata.</title>
        <authorList>
            <person name="Xu S."/>
            <person name="Brockmoeller T."/>
            <person name="Gaquerel E."/>
            <person name="Navarro A."/>
            <person name="Kuhl H."/>
            <person name="Gase K."/>
            <person name="Ling Z."/>
            <person name="Zhou W."/>
            <person name="Kreitzer C."/>
            <person name="Stanke M."/>
            <person name="Tang H."/>
            <person name="Lyons E."/>
            <person name="Pandey P."/>
            <person name="Pandey S.P."/>
            <person name="Timmermann B."/>
            <person name="Baldwin I.T."/>
        </authorList>
    </citation>
    <scope>NUCLEOTIDE SEQUENCE [LARGE SCALE GENOMIC DNA]</scope>
    <source>
        <strain evidence="3">UT</strain>
    </source>
</reference>
<dbReference type="STRING" id="49451.A0A314L451"/>
<proteinExistence type="inferred from homology"/>
<keyword evidence="2" id="KW-0210">Decarboxylase</keyword>
<dbReference type="Proteomes" id="UP000187609">
    <property type="component" value="Unassembled WGS sequence"/>
</dbReference>
<dbReference type="GO" id="GO:0016831">
    <property type="term" value="F:carboxy-lyase activity"/>
    <property type="evidence" value="ECO:0007669"/>
    <property type="project" value="UniProtKB-KW"/>
</dbReference>
<accession>A0A314L451</accession>
<dbReference type="InterPro" id="IPR051151">
    <property type="entry name" value="Group_II_Decarboxylase"/>
</dbReference>
<sequence length="114" mass="13005">MPLYQRGGHAPGFLLYDVSEMLVILRKSFVSQELASAMLNELSITVVFERPMDTEFIYKWQLSCEGDMAHVVVMPGVTPEMLDNFVSKFANKRLDIGTKMELFSHLVLELILVH</sequence>
<dbReference type="AlphaFoldDB" id="A0A314L451"/>
<organism evidence="3 4">
    <name type="scientific">Nicotiana attenuata</name>
    <name type="common">Coyote tobacco</name>
    <dbReference type="NCBI Taxonomy" id="49451"/>
    <lineage>
        <taxon>Eukaryota</taxon>
        <taxon>Viridiplantae</taxon>
        <taxon>Streptophyta</taxon>
        <taxon>Embryophyta</taxon>
        <taxon>Tracheophyta</taxon>
        <taxon>Spermatophyta</taxon>
        <taxon>Magnoliopsida</taxon>
        <taxon>eudicotyledons</taxon>
        <taxon>Gunneridae</taxon>
        <taxon>Pentapetalae</taxon>
        <taxon>asterids</taxon>
        <taxon>lamiids</taxon>
        <taxon>Solanales</taxon>
        <taxon>Solanaceae</taxon>
        <taxon>Nicotianoideae</taxon>
        <taxon>Nicotianeae</taxon>
        <taxon>Nicotiana</taxon>
    </lineage>
</organism>
<dbReference type="SMR" id="A0A314L451"/>
<evidence type="ECO:0000256" key="1">
    <source>
        <dbReference type="ARBA" id="ARBA00009533"/>
    </source>
</evidence>
<keyword evidence="2" id="KW-0456">Lyase</keyword>
<evidence type="ECO:0000256" key="2">
    <source>
        <dbReference type="ARBA" id="ARBA00022793"/>
    </source>
</evidence>
<dbReference type="PANTHER" id="PTHR46101:SF9">
    <property type="entry name" value="HISTIDINE DECARBOXYLASE"/>
    <property type="match status" value="1"/>
</dbReference>
<name>A0A314L451_NICAT</name>
<gene>
    <name evidence="3" type="primary">SDC1</name>
    <name evidence="3" type="ORF">A4A49_53973</name>
</gene>
<evidence type="ECO:0000313" key="4">
    <source>
        <dbReference type="Proteomes" id="UP000187609"/>
    </source>
</evidence>
<dbReference type="Gramene" id="OIT35829">
    <property type="protein sequence ID" value="OIT35829"/>
    <property type="gene ID" value="A4A49_53973"/>
</dbReference>